<dbReference type="OrthoDB" id="430326at2759"/>
<dbReference type="SMR" id="A0A067CDT2"/>
<dbReference type="InterPro" id="IPR000742">
    <property type="entry name" value="EGF"/>
</dbReference>
<accession>A0A067CDT2</accession>
<feature type="region of interest" description="Disordered" evidence="13">
    <location>
        <begin position="305"/>
        <end position="331"/>
    </location>
</feature>
<evidence type="ECO:0000256" key="12">
    <source>
        <dbReference type="PROSITE-ProRule" id="PRU00076"/>
    </source>
</evidence>
<comment type="subunit">
    <text evidence="3">Monomer.</text>
</comment>
<evidence type="ECO:0000256" key="1">
    <source>
        <dbReference type="ARBA" id="ARBA00001936"/>
    </source>
</evidence>
<dbReference type="InterPro" id="IPR037227">
    <property type="entry name" value="EndoU-like"/>
</dbReference>
<comment type="similarity">
    <text evidence="2">Belongs to the ENDOU family.</text>
</comment>
<sequence length="1000" mass="104727">MNPTPSELKSLSEACTKLWNLDDNRLVPNEDYEINLQQGKSSYQPGDMAPDNLFKFVDPKALQKKTFKLFMDLLDNYERETGVAETVTRQELRENELFINAICETRVMKYALAWLQGNRKFTGNMDAFKRKLHEIWFGLYRREVSNDSSGFEHVFIGEVKDHQVTGFHNWVQMYLEEKAGRLDYLGYIKPKQRGRSVMEPHEYEQLITLQFAWEKEVKPVSTSLIGVSPEFEMALYTMCFLNGTELNEVDLGPYKVIIKCFSIGRGEHAKIGSSFPEACPLTEEQAASKIQAIIRGKATRAKVPLTPAPQNGTWKPSAPAGAPAWGARPAGNQATNDVPAAPQPAATALAALVHVCAGAISGISVSPHSTSAGAITLADVALTTSMAIPIGGKLQVAFPAGFVLAPTALSGATNIDGAVSTAGTTLVVTVATSVVAAGAVSFTVDGITNPGASTLAAFTITSLDAASAVLESGSGGGGAVITEGAPLVATLTLANTTASVTSRCTLSITTFLTLPIGASFRVAFPSRFTVAPTQLTFQTGFAATTTLLSSTASSATITIGAFALAPGTYGFTLNGITTPGSSCDAYYIEGCLVTWEPYTVSTLDAAQNVYESISVPGSAIIKSHLYFGRVRTLATTPSTSTSATILFNTLLRIPSGGKVLVTFPAGYAIADPGWTLSGWVGLSAASTATIAGLTLSITSATAVAPMLGIQVTLSGVTTPPLNTIGTYTIVTQDSDGNVIEDAANIGGVGCYFLNECSGHGDCTLMSSKCICNAGWGAPTDISIGSAPDCSRRTCPSGLAWNDVPTAPTVAHTTLMECSNQGACNRTSGVCNCFPGYTGSACDRMSCPNDCSGHGACLSLQEMATLTTAVPVTSATTYSLWDATRIYGCVCDSSWPVGLGAGQTRVPEWFGADCSMRHCPSGDDPMTAADETNCGGVAAPGGAVGAVGNLCYNECSGRGVCFYQSGQCRCFDGFEGLACNIQNVLVDDSNRSALAIALAGY</sequence>
<evidence type="ECO:0000256" key="4">
    <source>
        <dbReference type="ARBA" id="ARBA00022722"/>
    </source>
</evidence>
<gene>
    <name evidence="16" type="ORF">SPRG_07582</name>
</gene>
<evidence type="ECO:0000313" key="17">
    <source>
        <dbReference type="Proteomes" id="UP000030745"/>
    </source>
</evidence>
<evidence type="ECO:0000313" key="16">
    <source>
        <dbReference type="EMBL" id="KDO27335.1"/>
    </source>
</evidence>
<feature type="compositionally biased region" description="Low complexity" evidence="13">
    <location>
        <begin position="318"/>
        <end position="331"/>
    </location>
</feature>
<dbReference type="PROSITE" id="PS50026">
    <property type="entry name" value="EGF_3"/>
    <property type="match status" value="2"/>
</dbReference>
<dbReference type="PROSITE" id="PS00022">
    <property type="entry name" value="EGF_1"/>
    <property type="match status" value="2"/>
</dbReference>
<evidence type="ECO:0000256" key="10">
    <source>
        <dbReference type="ARBA" id="ARBA00023211"/>
    </source>
</evidence>
<dbReference type="PROSITE" id="PS50096">
    <property type="entry name" value="IQ"/>
    <property type="match status" value="1"/>
</dbReference>
<keyword evidence="5" id="KW-0479">Metal-binding</keyword>
<dbReference type="Proteomes" id="UP000030745">
    <property type="component" value="Unassembled WGS sequence"/>
</dbReference>
<evidence type="ECO:0000256" key="8">
    <source>
        <dbReference type="ARBA" id="ARBA00022884"/>
    </source>
</evidence>
<feature type="domain" description="EndoU" evidence="15">
    <location>
        <begin position="7"/>
        <end position="280"/>
    </location>
</feature>
<dbReference type="GO" id="GO:0004521">
    <property type="term" value="F:RNA endonuclease activity"/>
    <property type="evidence" value="ECO:0007669"/>
    <property type="project" value="InterPro"/>
</dbReference>
<dbReference type="InterPro" id="IPR018998">
    <property type="entry name" value="EndoU_C"/>
</dbReference>
<feature type="disulfide bond" evidence="12">
    <location>
        <begin position="969"/>
        <end position="978"/>
    </location>
</feature>
<keyword evidence="8" id="KW-0694">RNA-binding</keyword>
<evidence type="ECO:0000259" key="14">
    <source>
        <dbReference type="PROSITE" id="PS50026"/>
    </source>
</evidence>
<dbReference type="InterPro" id="IPR039787">
    <property type="entry name" value="ENDOU"/>
</dbReference>
<protein>
    <recommendedName>
        <fullName evidence="18">EndoU domain-containing protein</fullName>
    </recommendedName>
</protein>
<dbReference type="Pfam" id="PF23106">
    <property type="entry name" value="EGF_Teneurin"/>
    <property type="match status" value="1"/>
</dbReference>
<comment type="cofactor">
    <cofactor evidence="1">
        <name>Mn(2+)</name>
        <dbReference type="ChEBI" id="CHEBI:29035"/>
    </cofactor>
</comment>
<keyword evidence="10" id="KW-0464">Manganese</keyword>
<evidence type="ECO:0000256" key="11">
    <source>
        <dbReference type="ARBA" id="ARBA00023239"/>
    </source>
</evidence>
<keyword evidence="12" id="KW-0245">EGF-like domain</keyword>
<comment type="caution">
    <text evidence="12">Lacks conserved residue(s) required for the propagation of feature annotation.</text>
</comment>
<feature type="domain" description="EGF-like" evidence="14">
    <location>
        <begin position="946"/>
        <end position="979"/>
    </location>
</feature>
<dbReference type="PROSITE" id="PS01186">
    <property type="entry name" value="EGF_2"/>
    <property type="match status" value="2"/>
</dbReference>
<evidence type="ECO:0000256" key="5">
    <source>
        <dbReference type="ARBA" id="ARBA00022723"/>
    </source>
</evidence>
<dbReference type="InterPro" id="IPR002049">
    <property type="entry name" value="LE_dom"/>
</dbReference>
<dbReference type="CDD" id="cd00055">
    <property type="entry name" value="EGF_Lam"/>
    <property type="match status" value="1"/>
</dbReference>
<feature type="disulfide bond" evidence="12">
    <location>
        <begin position="950"/>
        <end position="960"/>
    </location>
</feature>
<dbReference type="KEGG" id="spar:SPRG_07582"/>
<evidence type="ECO:0000256" key="7">
    <source>
        <dbReference type="ARBA" id="ARBA00022801"/>
    </source>
</evidence>
<dbReference type="GeneID" id="24129850"/>
<dbReference type="Pfam" id="PF09412">
    <property type="entry name" value="XendoU"/>
    <property type="match status" value="1"/>
</dbReference>
<dbReference type="AlphaFoldDB" id="A0A067CDT2"/>
<feature type="domain" description="EGF-like" evidence="14">
    <location>
        <begin position="808"/>
        <end position="842"/>
    </location>
</feature>
<dbReference type="PANTHER" id="PTHR12439:SF11">
    <property type="entry name" value="URIDYLATE-SPECIFIC ENDORIBONUCLEASE"/>
    <property type="match status" value="1"/>
</dbReference>
<dbReference type="Gene3D" id="2.10.25.10">
    <property type="entry name" value="Laminin"/>
    <property type="match status" value="2"/>
</dbReference>
<evidence type="ECO:0000256" key="9">
    <source>
        <dbReference type="ARBA" id="ARBA00023157"/>
    </source>
</evidence>
<evidence type="ECO:0000256" key="2">
    <source>
        <dbReference type="ARBA" id="ARBA00010168"/>
    </source>
</evidence>
<dbReference type="Pfam" id="PF07974">
    <property type="entry name" value="EGF_2"/>
    <property type="match status" value="1"/>
</dbReference>
<dbReference type="InterPro" id="IPR013111">
    <property type="entry name" value="EGF_extracell"/>
</dbReference>
<dbReference type="PANTHER" id="PTHR12439">
    <property type="entry name" value="PLACENTAL PROTEIN 11-RELATED"/>
    <property type="match status" value="1"/>
</dbReference>
<dbReference type="RefSeq" id="XP_012202106.1">
    <property type="nucleotide sequence ID" value="XM_012346716.1"/>
</dbReference>
<proteinExistence type="inferred from homology"/>
<reference evidence="16 17" key="1">
    <citation type="journal article" date="2013" name="PLoS Genet.">
        <title>Distinctive expansion of potential virulence genes in the genome of the oomycete fish pathogen Saprolegnia parasitica.</title>
        <authorList>
            <person name="Jiang R.H."/>
            <person name="de Bruijn I."/>
            <person name="Haas B.J."/>
            <person name="Belmonte R."/>
            <person name="Lobach L."/>
            <person name="Christie J."/>
            <person name="van den Ackerveken G."/>
            <person name="Bottin A."/>
            <person name="Bulone V."/>
            <person name="Diaz-Moreno S.M."/>
            <person name="Dumas B."/>
            <person name="Fan L."/>
            <person name="Gaulin E."/>
            <person name="Govers F."/>
            <person name="Grenville-Briggs L.J."/>
            <person name="Horner N.R."/>
            <person name="Levin J.Z."/>
            <person name="Mammella M."/>
            <person name="Meijer H.J."/>
            <person name="Morris P."/>
            <person name="Nusbaum C."/>
            <person name="Oome S."/>
            <person name="Phillips A.J."/>
            <person name="van Rooyen D."/>
            <person name="Rzeszutek E."/>
            <person name="Saraiva M."/>
            <person name="Secombes C.J."/>
            <person name="Seidl M.F."/>
            <person name="Snel B."/>
            <person name="Stassen J.H."/>
            <person name="Sykes S."/>
            <person name="Tripathy S."/>
            <person name="van den Berg H."/>
            <person name="Vega-Arreguin J.C."/>
            <person name="Wawra S."/>
            <person name="Young S.K."/>
            <person name="Zeng Q."/>
            <person name="Dieguez-Uribeondo J."/>
            <person name="Russ C."/>
            <person name="Tyler B.M."/>
            <person name="van West P."/>
        </authorList>
    </citation>
    <scope>NUCLEOTIDE SEQUENCE [LARGE SCALE GENOMIC DNA]</scope>
    <source>
        <strain evidence="16 17">CBS 223.65</strain>
    </source>
</reference>
<evidence type="ECO:0008006" key="18">
    <source>
        <dbReference type="Google" id="ProtNLM"/>
    </source>
</evidence>
<dbReference type="CDD" id="cd21159">
    <property type="entry name" value="XendoU"/>
    <property type="match status" value="1"/>
</dbReference>
<dbReference type="PROSITE" id="PS51959">
    <property type="entry name" value="ENDOU"/>
    <property type="match status" value="1"/>
</dbReference>
<dbReference type="GO" id="GO:0016787">
    <property type="term" value="F:hydrolase activity"/>
    <property type="evidence" value="ECO:0007669"/>
    <property type="project" value="UniProtKB-KW"/>
</dbReference>
<dbReference type="VEuPathDB" id="FungiDB:SPRG_07582"/>
<evidence type="ECO:0000256" key="3">
    <source>
        <dbReference type="ARBA" id="ARBA00011245"/>
    </source>
</evidence>
<dbReference type="GO" id="GO:0046872">
    <property type="term" value="F:metal ion binding"/>
    <property type="evidence" value="ECO:0007669"/>
    <property type="project" value="UniProtKB-KW"/>
</dbReference>
<keyword evidence="4" id="KW-0540">Nuclease</keyword>
<feature type="disulfide bond" evidence="12">
    <location>
        <begin position="832"/>
        <end position="841"/>
    </location>
</feature>
<keyword evidence="11" id="KW-0456">Lyase</keyword>
<evidence type="ECO:0000259" key="15">
    <source>
        <dbReference type="PROSITE" id="PS51959"/>
    </source>
</evidence>
<dbReference type="EMBL" id="KK583218">
    <property type="protein sequence ID" value="KDO27335.1"/>
    <property type="molecule type" value="Genomic_DNA"/>
</dbReference>
<keyword evidence="17" id="KW-1185">Reference proteome</keyword>
<keyword evidence="6" id="KW-0255">Endonuclease</keyword>
<keyword evidence="7" id="KW-0378">Hydrolase</keyword>
<name>A0A067CDT2_SAPPC</name>
<keyword evidence="9 12" id="KW-1015">Disulfide bond</keyword>
<dbReference type="GO" id="GO:0016829">
    <property type="term" value="F:lyase activity"/>
    <property type="evidence" value="ECO:0007669"/>
    <property type="project" value="UniProtKB-KW"/>
</dbReference>
<evidence type="ECO:0000256" key="13">
    <source>
        <dbReference type="SAM" id="MobiDB-lite"/>
    </source>
</evidence>
<dbReference type="SMART" id="SM00181">
    <property type="entry name" value="EGF"/>
    <property type="match status" value="3"/>
</dbReference>
<dbReference type="SUPFAM" id="SSF142877">
    <property type="entry name" value="EndoU-like"/>
    <property type="match status" value="1"/>
</dbReference>
<evidence type="ECO:0000256" key="6">
    <source>
        <dbReference type="ARBA" id="ARBA00022759"/>
    </source>
</evidence>
<dbReference type="GO" id="GO:0003723">
    <property type="term" value="F:RNA binding"/>
    <property type="evidence" value="ECO:0007669"/>
    <property type="project" value="UniProtKB-KW"/>
</dbReference>
<organism evidence="16 17">
    <name type="scientific">Saprolegnia parasitica (strain CBS 223.65)</name>
    <dbReference type="NCBI Taxonomy" id="695850"/>
    <lineage>
        <taxon>Eukaryota</taxon>
        <taxon>Sar</taxon>
        <taxon>Stramenopiles</taxon>
        <taxon>Oomycota</taxon>
        <taxon>Saprolegniomycetes</taxon>
        <taxon>Saprolegniales</taxon>
        <taxon>Saprolegniaceae</taxon>
        <taxon>Saprolegnia</taxon>
    </lineage>
</organism>